<reference evidence="6" key="1">
    <citation type="submission" date="2011-08" db="EMBL/GenBank/DDBJ databases">
        <title>The draft genome of Latimeria chalumnae.</title>
        <authorList>
            <person name="Di Palma F."/>
            <person name="Alfoldi J."/>
            <person name="Johnson J."/>
            <person name="Berlin A."/>
            <person name="Gnerre S."/>
            <person name="Jaffe D."/>
            <person name="MacCallum I."/>
            <person name="Young S."/>
            <person name="Walker B.J."/>
            <person name="Lander E."/>
            <person name="Lindblad-Toh K."/>
        </authorList>
    </citation>
    <scope>NUCLEOTIDE SEQUENCE [LARGE SCALE GENOMIC DNA]</scope>
    <source>
        <strain evidence="6">Wild caught</strain>
    </source>
</reference>
<dbReference type="OrthoDB" id="506498at2759"/>
<dbReference type="GeneTree" id="ENSGT00940000163794"/>
<dbReference type="InterPro" id="IPR013216">
    <property type="entry name" value="Methyltransf_11"/>
</dbReference>
<organism evidence="5 6">
    <name type="scientific">Latimeria chalumnae</name>
    <name type="common">Coelacanth</name>
    <dbReference type="NCBI Taxonomy" id="7897"/>
    <lineage>
        <taxon>Eukaryota</taxon>
        <taxon>Metazoa</taxon>
        <taxon>Chordata</taxon>
        <taxon>Craniata</taxon>
        <taxon>Vertebrata</taxon>
        <taxon>Euteleostomi</taxon>
        <taxon>Coelacanthiformes</taxon>
        <taxon>Coelacanthidae</taxon>
        <taxon>Latimeria</taxon>
    </lineage>
</organism>
<dbReference type="RefSeq" id="XP_064419502.1">
    <property type="nucleotide sequence ID" value="XM_064563432.1"/>
</dbReference>
<sequence length="270" mass="30288">MAFRLFEGEEHAKTYHKYRFSPPEEVQNIILSYLKKRKNPFLLAVDVGCGTGLSTRLLAPYFERVIGMDVSKAQLGEAQKVPGFNNISYCISPAEALPLEDGSVDLVAAASAAHWFNTGAFMKELARVLKPKGCLALQDYFLYKEVHYGNCSEALTQIFREVITILLSCGSDKLNVTQGGYKEIFEAIPFPEKERVDAIVSRYTMPISRIIGYLESLSVYQTYLEKDPEAARAFLQSAQQRFLDTMGVSSSETEVELWVTSYCLLACKPE</sequence>
<dbReference type="EMBL" id="AFYH01201985">
    <property type="status" value="NOT_ANNOTATED_CDS"/>
    <property type="molecule type" value="Genomic_DNA"/>
</dbReference>
<dbReference type="Gene3D" id="3.40.50.150">
    <property type="entry name" value="Vaccinia Virus protein VP39"/>
    <property type="match status" value="1"/>
</dbReference>
<comment type="similarity">
    <text evidence="1">Belongs to the methyltransferase superfamily.</text>
</comment>
<dbReference type="STRING" id="7897.ENSLACP00000010511"/>
<evidence type="ECO:0000256" key="1">
    <source>
        <dbReference type="ARBA" id="ARBA00008361"/>
    </source>
</evidence>
<dbReference type="GO" id="GO:0032259">
    <property type="term" value="P:methylation"/>
    <property type="evidence" value="ECO:0007669"/>
    <property type="project" value="UniProtKB-KW"/>
</dbReference>
<dbReference type="CDD" id="cd02440">
    <property type="entry name" value="AdoMet_MTases"/>
    <property type="match status" value="1"/>
</dbReference>
<dbReference type="eggNOG" id="KOG3010">
    <property type="taxonomic scope" value="Eukaryota"/>
</dbReference>
<dbReference type="InterPro" id="IPR029063">
    <property type="entry name" value="SAM-dependent_MTases_sf"/>
</dbReference>
<dbReference type="RefSeq" id="XP_064419501.1">
    <property type="nucleotide sequence ID" value="XM_064563431.1"/>
</dbReference>
<dbReference type="RefSeq" id="XP_064419499.1">
    <property type="nucleotide sequence ID" value="XM_064563429.1"/>
</dbReference>
<keyword evidence="2" id="KW-0489">Methyltransferase</keyword>
<dbReference type="SUPFAM" id="SSF53335">
    <property type="entry name" value="S-adenosyl-L-methionine-dependent methyltransferases"/>
    <property type="match status" value="1"/>
</dbReference>
<dbReference type="RefSeq" id="XP_064419500.1">
    <property type="nucleotide sequence ID" value="XM_064563430.1"/>
</dbReference>
<dbReference type="HOGENOM" id="CLU_049344_5_2_1"/>
<dbReference type="PANTHER" id="PTHR44942:SF4">
    <property type="entry name" value="METHYLTRANSFERASE TYPE 11 DOMAIN-CONTAINING PROTEIN"/>
    <property type="match status" value="1"/>
</dbReference>
<dbReference type="EMBL" id="AFYH01201982">
    <property type="status" value="NOT_ANNOTATED_CDS"/>
    <property type="molecule type" value="Genomic_DNA"/>
</dbReference>
<dbReference type="EMBL" id="AFYH01201986">
    <property type="status" value="NOT_ANNOTATED_CDS"/>
    <property type="molecule type" value="Genomic_DNA"/>
</dbReference>
<dbReference type="Bgee" id="ENSLACG00000009261">
    <property type="expression patterns" value="Expressed in muscle tissue and 4 other cell types or tissues"/>
</dbReference>
<dbReference type="Pfam" id="PF08241">
    <property type="entry name" value="Methyltransf_11"/>
    <property type="match status" value="1"/>
</dbReference>
<evidence type="ECO:0000256" key="2">
    <source>
        <dbReference type="ARBA" id="ARBA00022603"/>
    </source>
</evidence>
<protein>
    <recommendedName>
        <fullName evidence="4">Methyltransferase type 11 domain-containing protein</fullName>
    </recommendedName>
</protein>
<dbReference type="Ensembl" id="ENSLACT00000026655.1">
    <property type="protein sequence ID" value="ENSLACP00000023131.1"/>
    <property type="gene ID" value="ENSLACG00000009261.2"/>
</dbReference>
<dbReference type="GeneID" id="102367000"/>
<dbReference type="GO" id="GO:0008757">
    <property type="term" value="F:S-adenosylmethionine-dependent methyltransferase activity"/>
    <property type="evidence" value="ECO:0007669"/>
    <property type="project" value="InterPro"/>
</dbReference>
<evidence type="ECO:0000313" key="6">
    <source>
        <dbReference type="Proteomes" id="UP000008672"/>
    </source>
</evidence>
<dbReference type="OMA" id="FSAVHWF"/>
<feature type="domain" description="Methyltransferase type 11" evidence="4">
    <location>
        <begin position="45"/>
        <end position="136"/>
    </location>
</feature>
<dbReference type="Proteomes" id="UP000008672">
    <property type="component" value="Unassembled WGS sequence"/>
</dbReference>
<dbReference type="EMBL" id="AFYH01201984">
    <property type="status" value="NOT_ANNOTATED_CDS"/>
    <property type="molecule type" value="Genomic_DNA"/>
</dbReference>
<dbReference type="KEGG" id="lcm:102367000"/>
<reference evidence="5" key="2">
    <citation type="submission" date="2025-05" db="UniProtKB">
        <authorList>
            <consortium name="Ensembl"/>
        </authorList>
    </citation>
    <scope>IDENTIFICATION</scope>
</reference>
<dbReference type="FunFam" id="3.40.50.150:FF:000370">
    <property type="entry name" value="Si:ch211-93g23.2"/>
    <property type="match status" value="1"/>
</dbReference>
<evidence type="ECO:0000259" key="4">
    <source>
        <dbReference type="Pfam" id="PF08241"/>
    </source>
</evidence>
<dbReference type="AlphaFoldDB" id="H3ALJ0"/>
<keyword evidence="6" id="KW-1185">Reference proteome</keyword>
<gene>
    <name evidence="5" type="primary">LOC102367000</name>
</gene>
<accession>H3ALJ0</accession>
<evidence type="ECO:0000313" key="5">
    <source>
        <dbReference type="Ensembl" id="ENSLACP00000010511.1"/>
    </source>
</evidence>
<dbReference type="Ensembl" id="ENSLACT00000010590.1">
    <property type="protein sequence ID" value="ENSLACP00000010511.1"/>
    <property type="gene ID" value="ENSLACG00000009261.2"/>
</dbReference>
<dbReference type="InterPro" id="IPR051052">
    <property type="entry name" value="Diverse_substrate_MTase"/>
</dbReference>
<proteinExistence type="inferred from homology"/>
<keyword evidence="3" id="KW-0808">Transferase</keyword>
<dbReference type="PANTHER" id="PTHR44942">
    <property type="entry name" value="METHYLTRANSF_11 DOMAIN-CONTAINING PROTEIN"/>
    <property type="match status" value="1"/>
</dbReference>
<evidence type="ECO:0000256" key="3">
    <source>
        <dbReference type="ARBA" id="ARBA00022679"/>
    </source>
</evidence>
<name>H3ALJ0_LATCH</name>
<dbReference type="EMBL" id="AFYH01201983">
    <property type="status" value="NOT_ANNOTATED_CDS"/>
    <property type="molecule type" value="Genomic_DNA"/>
</dbReference>